<dbReference type="InterPro" id="IPR007486">
    <property type="entry name" value="YebE"/>
</dbReference>
<proteinExistence type="predicted"/>
<dbReference type="InterPro" id="IPR029024">
    <property type="entry name" value="TerB-like"/>
</dbReference>
<dbReference type="SUPFAM" id="SSF158682">
    <property type="entry name" value="TerB-like"/>
    <property type="match status" value="1"/>
</dbReference>
<dbReference type="Proteomes" id="UP000199377">
    <property type="component" value="Unassembled WGS sequence"/>
</dbReference>
<dbReference type="EMBL" id="FOQH01000005">
    <property type="protein sequence ID" value="SFI25906.1"/>
    <property type="molecule type" value="Genomic_DNA"/>
</dbReference>
<dbReference type="AlphaFoldDB" id="A0A1I3GR85"/>
<gene>
    <name evidence="1" type="ORF">SAMN05216258_105297</name>
</gene>
<accession>A0A1I3GR85</accession>
<reference evidence="1 2" key="1">
    <citation type="submission" date="2016-10" db="EMBL/GenBank/DDBJ databases">
        <authorList>
            <person name="de Groot N.N."/>
        </authorList>
    </citation>
    <scope>NUCLEOTIDE SEQUENCE [LARGE SCALE GENOMIC DNA]</scope>
    <source>
        <strain evidence="1 2">CGMCC 1.11030</strain>
    </source>
</reference>
<evidence type="ECO:0000313" key="2">
    <source>
        <dbReference type="Proteomes" id="UP000199377"/>
    </source>
</evidence>
<keyword evidence="2" id="KW-1185">Reference proteome</keyword>
<sequence>MSFGNIIGGLLQKGLASQSHDRLRSGVGRAEAGGGADRILQSLLGGSAARGGSGGAGATGGGGLMDLARQFLTTEQVGGMSGAKIGGLGALAGGLLGGGLSGAAKGGAMAVLGTVALKAWREHQAGAAPGDTSISAEPAPEELEALTDPRTEKLVLQAMIAAAQVDGHVDERELDAILAQMTDGEATPDEREAVREAVRRPVDLQEIARGVSRPEAAIEVYLGALLAVDIDTEAERAWFRDLASALKLDRDVVARLHRMTDAPMV</sequence>
<protein>
    <submittedName>
        <fullName evidence="1">Uncharacterized membrane protein YebE, DUF533 family</fullName>
    </submittedName>
</protein>
<name>A0A1I3GR85_9RHOB</name>
<dbReference type="OrthoDB" id="5459344at2"/>
<dbReference type="RefSeq" id="WP_092860120.1">
    <property type="nucleotide sequence ID" value="NZ_FOQH01000005.1"/>
</dbReference>
<evidence type="ECO:0000313" key="1">
    <source>
        <dbReference type="EMBL" id="SFI25906.1"/>
    </source>
</evidence>
<dbReference type="Pfam" id="PF04391">
    <property type="entry name" value="DUF533"/>
    <property type="match status" value="1"/>
</dbReference>
<dbReference type="STRING" id="1114924.SAMN05216258_105297"/>
<dbReference type="Gene3D" id="1.10.3680.10">
    <property type="entry name" value="TerB-like"/>
    <property type="match status" value="1"/>
</dbReference>
<dbReference type="CDD" id="cd07178">
    <property type="entry name" value="terB_like_YebE"/>
    <property type="match status" value="1"/>
</dbReference>
<organism evidence="1 2">
    <name type="scientific">Albimonas pacifica</name>
    <dbReference type="NCBI Taxonomy" id="1114924"/>
    <lineage>
        <taxon>Bacteria</taxon>
        <taxon>Pseudomonadati</taxon>
        <taxon>Pseudomonadota</taxon>
        <taxon>Alphaproteobacteria</taxon>
        <taxon>Rhodobacterales</taxon>
        <taxon>Paracoccaceae</taxon>
        <taxon>Albimonas</taxon>
    </lineage>
</organism>